<dbReference type="Proteomes" id="UP000287651">
    <property type="component" value="Unassembled WGS sequence"/>
</dbReference>
<name>A0A426X2K4_ENSVE</name>
<evidence type="ECO:0000313" key="2">
    <source>
        <dbReference type="Proteomes" id="UP000287651"/>
    </source>
</evidence>
<dbReference type="PANTHER" id="PTHR35704">
    <property type="entry name" value="OS02G0254600 PROTEIN"/>
    <property type="match status" value="1"/>
</dbReference>
<proteinExistence type="predicted"/>
<dbReference type="PANTHER" id="PTHR35704:SF1">
    <property type="entry name" value="OS02G0254600 PROTEIN"/>
    <property type="match status" value="1"/>
</dbReference>
<accession>A0A426X2K4</accession>
<sequence length="135" mass="15217">MYRAVRGLTACITFHFLTDGSKSKIVELKLRCQGDMGNCMERSAPKQLEEDMKPAGAADGGVTKEGSCKVKILLTRKELEWLVLHLKENGEQRLEDVLVEMQREMEKERGKAKAWKPTLESIEESPVVQNVDVVV</sequence>
<gene>
    <name evidence="1" type="ORF">B296_00056967</name>
</gene>
<organism evidence="1 2">
    <name type="scientific">Ensete ventricosum</name>
    <name type="common">Abyssinian banana</name>
    <name type="synonym">Musa ensete</name>
    <dbReference type="NCBI Taxonomy" id="4639"/>
    <lineage>
        <taxon>Eukaryota</taxon>
        <taxon>Viridiplantae</taxon>
        <taxon>Streptophyta</taxon>
        <taxon>Embryophyta</taxon>
        <taxon>Tracheophyta</taxon>
        <taxon>Spermatophyta</taxon>
        <taxon>Magnoliopsida</taxon>
        <taxon>Liliopsida</taxon>
        <taxon>Zingiberales</taxon>
        <taxon>Musaceae</taxon>
        <taxon>Ensete</taxon>
    </lineage>
</organism>
<protein>
    <submittedName>
        <fullName evidence="1">Uncharacterized protein</fullName>
    </submittedName>
</protein>
<evidence type="ECO:0000313" key="1">
    <source>
        <dbReference type="EMBL" id="RRT33708.1"/>
    </source>
</evidence>
<dbReference type="EMBL" id="AMZH03028402">
    <property type="protein sequence ID" value="RRT33708.1"/>
    <property type="molecule type" value="Genomic_DNA"/>
</dbReference>
<comment type="caution">
    <text evidence="1">The sequence shown here is derived from an EMBL/GenBank/DDBJ whole genome shotgun (WGS) entry which is preliminary data.</text>
</comment>
<dbReference type="AlphaFoldDB" id="A0A426X2K4"/>
<reference evidence="1 2" key="1">
    <citation type="journal article" date="2014" name="Agronomy (Basel)">
        <title>A Draft Genome Sequence for Ensete ventricosum, the Drought-Tolerant Tree Against Hunger.</title>
        <authorList>
            <person name="Harrison J."/>
            <person name="Moore K.A."/>
            <person name="Paszkiewicz K."/>
            <person name="Jones T."/>
            <person name="Grant M."/>
            <person name="Ambacheew D."/>
            <person name="Muzemil S."/>
            <person name="Studholme D.J."/>
        </authorList>
    </citation>
    <scope>NUCLEOTIDE SEQUENCE [LARGE SCALE GENOMIC DNA]</scope>
</reference>